<reference evidence="4 5" key="1">
    <citation type="submission" date="2019-06" db="EMBL/GenBank/DDBJ databases">
        <title>Whole genome shotgun sequence of Flavobacterium flevense NBRC 14960.</title>
        <authorList>
            <person name="Hosoyama A."/>
            <person name="Uohara A."/>
            <person name="Ohji S."/>
            <person name="Ichikawa N."/>
        </authorList>
    </citation>
    <scope>NUCLEOTIDE SEQUENCE [LARGE SCALE GENOMIC DNA]</scope>
    <source>
        <strain evidence="4 5">NBRC 14960</strain>
    </source>
</reference>
<organism evidence="4 5">
    <name type="scientific">Flavobacterium flevense</name>
    <dbReference type="NCBI Taxonomy" id="983"/>
    <lineage>
        <taxon>Bacteria</taxon>
        <taxon>Pseudomonadati</taxon>
        <taxon>Bacteroidota</taxon>
        <taxon>Flavobacteriia</taxon>
        <taxon>Flavobacteriales</taxon>
        <taxon>Flavobacteriaceae</taxon>
        <taxon>Flavobacterium</taxon>
    </lineage>
</organism>
<keyword evidence="3" id="KW-0812">Transmembrane</keyword>
<dbReference type="CDD" id="cd05387">
    <property type="entry name" value="BY-kinase"/>
    <property type="match status" value="1"/>
</dbReference>
<dbReference type="STRING" id="983.SAMN05443543_11068"/>
<dbReference type="NCBIfam" id="TIGR01007">
    <property type="entry name" value="eps_fam"/>
    <property type="match status" value="1"/>
</dbReference>
<keyword evidence="5" id="KW-1185">Reference proteome</keyword>
<dbReference type="EMBL" id="BJNP01000018">
    <property type="protein sequence ID" value="GEC72332.1"/>
    <property type="molecule type" value="Genomic_DNA"/>
</dbReference>
<dbReference type="InterPro" id="IPR027417">
    <property type="entry name" value="P-loop_NTPase"/>
</dbReference>
<evidence type="ECO:0000313" key="5">
    <source>
        <dbReference type="Proteomes" id="UP000316775"/>
    </source>
</evidence>
<keyword evidence="2" id="KW-0067">ATP-binding</keyword>
<keyword evidence="3" id="KW-1133">Transmembrane helix</keyword>
<sequence length="772" mass="87190">MNSKKQFLKYVQYWPWFLVSFVLFTAAAYYYLGAVSPTYETTALINIDKMDEKDSEIISTDKVKTDKEEDLEKEKVFITSNDFLSKLVTDLKLNINYFEKGLIANKVVADIPFVFKTHISNDSLSKVTYNIKVTEDGFIVNESVTDGLSLIRNNTIYDLSGIPFSIELTSKAKKNLSNYLDKEYVVTLEPTEMAVKNLKLNLNIASDENIKTNLSLSHTGTNPMQSKKILKRIIKSLDEDIVAEKQKKLGKTVAYLNQRIAAFTKEKDSIESVKESYLRNNNIYVLDQYIVSKTNEKTTKTANSALNDKQIALTNFAINDIRKSGYSTPLGTDYNLEIPSLNQLLVNYNSSLIESELILQRAQKNNPAYVSVMAQLQVQKQTILNTLGDYLNQLKQTKIVNSIEQSNAISEAQSIPTKNKELGNIDNDLSLKEETYSALLQRREEAILNGAVLDSDLNILDNPQTNYAAISPKPKPFMLGAILFSFLLPFGFVYVKLKMDSKIHTQEDLTGQLADIPFLGNIPEIDSNEKLDNSATSRSLIAEATRTLFSNISYLLPHNKDQKGKVVLFTSSIQGEGKSFCAFHNAVTIGNLNKKVLLIGADLRNPQLHDYYKVQKSIPGLSDYLYDNTKNWKNFLVKKTDFSGNLDVLFSGEIPPNPTQLLTNSNLETLLEEAKLFYDFIIIDSAPVQIVSDTLNFSYLADVTVYVAKSNFSDKEMLLQLHDFIKKGQLKNVGVVINGINKKSVYGYSYSYTYQEKKVKVPWFKRSMAFNN</sequence>
<dbReference type="GO" id="GO:0004713">
    <property type="term" value="F:protein tyrosine kinase activity"/>
    <property type="evidence" value="ECO:0007669"/>
    <property type="project" value="TreeGrafter"/>
</dbReference>
<comment type="caution">
    <text evidence="4">The sequence shown here is derived from an EMBL/GenBank/DDBJ whole genome shotgun (WGS) entry which is preliminary data.</text>
</comment>
<feature type="transmembrane region" description="Helical" evidence="3">
    <location>
        <begin position="12"/>
        <end position="32"/>
    </location>
</feature>
<dbReference type="AlphaFoldDB" id="A0A4Y4AYV9"/>
<keyword evidence="3" id="KW-0472">Membrane</keyword>
<gene>
    <name evidence="4" type="ORF">FFL01_18710</name>
</gene>
<dbReference type="InterPro" id="IPR050445">
    <property type="entry name" value="Bact_polysacc_biosynth/exp"/>
</dbReference>
<dbReference type="GO" id="GO:0005524">
    <property type="term" value="F:ATP binding"/>
    <property type="evidence" value="ECO:0007669"/>
    <property type="project" value="UniProtKB-KW"/>
</dbReference>
<evidence type="ECO:0000256" key="1">
    <source>
        <dbReference type="ARBA" id="ARBA00022741"/>
    </source>
</evidence>
<dbReference type="GO" id="GO:0005886">
    <property type="term" value="C:plasma membrane"/>
    <property type="evidence" value="ECO:0007669"/>
    <property type="project" value="TreeGrafter"/>
</dbReference>
<keyword evidence="1" id="KW-0547">Nucleotide-binding</keyword>
<dbReference type="SUPFAM" id="SSF52540">
    <property type="entry name" value="P-loop containing nucleoside triphosphate hydrolases"/>
    <property type="match status" value="1"/>
</dbReference>
<dbReference type="PANTHER" id="PTHR32309">
    <property type="entry name" value="TYROSINE-PROTEIN KINASE"/>
    <property type="match status" value="1"/>
</dbReference>
<protein>
    <submittedName>
        <fullName evidence="4">Tyrosine protein kinase</fullName>
    </submittedName>
</protein>
<evidence type="ECO:0000256" key="2">
    <source>
        <dbReference type="ARBA" id="ARBA00022840"/>
    </source>
</evidence>
<proteinExistence type="predicted"/>
<feature type="transmembrane region" description="Helical" evidence="3">
    <location>
        <begin position="477"/>
        <end position="495"/>
    </location>
</feature>
<keyword evidence="4" id="KW-0418">Kinase</keyword>
<dbReference type="OrthoDB" id="9794577at2"/>
<keyword evidence="4" id="KW-0808">Transferase</keyword>
<dbReference type="PANTHER" id="PTHR32309:SF13">
    <property type="entry name" value="FERRIC ENTEROBACTIN TRANSPORT PROTEIN FEPE"/>
    <property type="match status" value="1"/>
</dbReference>
<dbReference type="InterPro" id="IPR005702">
    <property type="entry name" value="Wzc-like_C"/>
</dbReference>
<dbReference type="Gene3D" id="3.40.50.300">
    <property type="entry name" value="P-loop containing nucleotide triphosphate hydrolases"/>
    <property type="match status" value="1"/>
</dbReference>
<dbReference type="Proteomes" id="UP000316775">
    <property type="component" value="Unassembled WGS sequence"/>
</dbReference>
<dbReference type="RefSeq" id="WP_073246597.1">
    <property type="nucleotide sequence ID" value="NZ_BJNP01000018.1"/>
</dbReference>
<evidence type="ECO:0000313" key="4">
    <source>
        <dbReference type="EMBL" id="GEC72332.1"/>
    </source>
</evidence>
<evidence type="ECO:0000256" key="3">
    <source>
        <dbReference type="SAM" id="Phobius"/>
    </source>
</evidence>
<accession>A0A4Y4AYV9</accession>
<name>A0A4Y4AYV9_9FLAO</name>